<evidence type="ECO:0000313" key="4">
    <source>
        <dbReference type="Proteomes" id="UP000286947"/>
    </source>
</evidence>
<evidence type="ECO:0000256" key="2">
    <source>
        <dbReference type="ARBA" id="ARBA00023002"/>
    </source>
</evidence>
<dbReference type="SUPFAM" id="SSF89733">
    <property type="entry name" value="L-sulfolactate dehydrogenase-like"/>
    <property type="match status" value="1"/>
</dbReference>
<dbReference type="InterPro" id="IPR043143">
    <property type="entry name" value="Mal/L-sulf/L-lact_DH-like_NADP"/>
</dbReference>
<dbReference type="PANTHER" id="PTHR11091:SF0">
    <property type="entry name" value="MALATE DEHYDROGENASE"/>
    <property type="match status" value="1"/>
</dbReference>
<dbReference type="GO" id="GO:0004459">
    <property type="term" value="F:L-lactate dehydrogenase (NAD+) activity"/>
    <property type="evidence" value="ECO:0007669"/>
    <property type="project" value="UniProtKB-EC"/>
</dbReference>
<accession>A0A433SEQ6</accession>
<dbReference type="AlphaFoldDB" id="A0A433SEQ6"/>
<evidence type="ECO:0000313" key="3">
    <source>
        <dbReference type="EMBL" id="RUS67124.1"/>
    </source>
</evidence>
<protein>
    <submittedName>
        <fullName evidence="3">L-lactate dehydrogenase</fullName>
        <ecNumber evidence="3">1.1.1.27</ecNumber>
    </submittedName>
</protein>
<dbReference type="Gene3D" id="1.10.1530.10">
    <property type="match status" value="1"/>
</dbReference>
<dbReference type="EMBL" id="PQSP01000002">
    <property type="protein sequence ID" value="RUS67124.1"/>
    <property type="molecule type" value="Genomic_DNA"/>
</dbReference>
<dbReference type="Pfam" id="PF02615">
    <property type="entry name" value="Ldh_2"/>
    <property type="match status" value="1"/>
</dbReference>
<keyword evidence="4" id="KW-1185">Reference proteome</keyword>
<dbReference type="Gene3D" id="3.30.1370.60">
    <property type="entry name" value="Hypothetical oxidoreductase yiak, domain 2"/>
    <property type="match status" value="1"/>
</dbReference>
<dbReference type="InterPro" id="IPR036111">
    <property type="entry name" value="Mal/L-sulfo/L-lacto_DH-like_sf"/>
</dbReference>
<comment type="caution">
    <text evidence="3">The sequence shown here is derived from an EMBL/GenBank/DDBJ whole genome shotgun (WGS) entry which is preliminary data.</text>
</comment>
<dbReference type="InterPro" id="IPR003767">
    <property type="entry name" value="Malate/L-lactate_DH-like"/>
</dbReference>
<evidence type="ECO:0000256" key="1">
    <source>
        <dbReference type="ARBA" id="ARBA00006056"/>
    </source>
</evidence>
<dbReference type="Proteomes" id="UP000286947">
    <property type="component" value="Unassembled WGS sequence"/>
</dbReference>
<organism evidence="3 4">
    <name type="scientific">Saezia sanguinis</name>
    <dbReference type="NCBI Taxonomy" id="1965230"/>
    <lineage>
        <taxon>Bacteria</taxon>
        <taxon>Pseudomonadati</taxon>
        <taxon>Pseudomonadota</taxon>
        <taxon>Betaproteobacteria</taxon>
        <taxon>Burkholderiales</taxon>
        <taxon>Saeziaceae</taxon>
        <taxon>Saezia</taxon>
    </lineage>
</organism>
<comment type="similarity">
    <text evidence="1">Belongs to the LDH2/MDH2 oxidoreductase family.</text>
</comment>
<dbReference type="EC" id="1.1.1.27" evidence="3"/>
<proteinExistence type="inferred from homology"/>
<gene>
    <name evidence="3" type="primary">ldh</name>
    <name evidence="3" type="ORF">CUZ56_01063</name>
</gene>
<dbReference type="InterPro" id="IPR043144">
    <property type="entry name" value="Mal/L-sulf/L-lact_DH-like_ah"/>
</dbReference>
<name>A0A433SEQ6_9BURK</name>
<dbReference type="PANTHER" id="PTHR11091">
    <property type="entry name" value="OXIDOREDUCTASE-RELATED"/>
    <property type="match status" value="1"/>
</dbReference>
<reference evidence="3 4" key="1">
    <citation type="submission" date="2018-01" db="EMBL/GenBank/DDBJ databases">
        <title>Saezia sanguinis gen. nov., sp. nov., in the order Burkholderiales isolated from human blood.</title>
        <authorList>
            <person name="Medina-Pascual M.J."/>
            <person name="Valdezate S."/>
            <person name="Monzon S."/>
            <person name="Cuesta I."/>
            <person name="Carrasco G."/>
            <person name="Villalon P."/>
            <person name="Saez-Nieto J.A."/>
        </authorList>
    </citation>
    <scope>NUCLEOTIDE SEQUENCE [LARGE SCALE GENOMIC DNA]</scope>
    <source>
        <strain evidence="3 4">CNM695-12</strain>
    </source>
</reference>
<keyword evidence="2 3" id="KW-0560">Oxidoreductase</keyword>
<sequence length="355" mass="37611">MSIQLDIGAALSMAKSLLMAQGVPENVAYDVAEHLVESDRVGYASHGISILPSYQNALKMGTLKADAPLECIRDRTASLGYDAHLGFGQHAAKVAFQNAIAQAHEFSICALTLRYAHHIGRTGFYGEMVTKAGMALLAFTNIVKRKPTVAPFGGAKARLTTNPVCFAWPMPNGRPPFLLDLATSAIALNKARVLAAQGKQAPPDALIDAQGNPTTDPNVMLQDPPGALLTFGAHKGYGLGVAVELFAGILSGGGTIHKANHGTKGMAVNNIFALIVNIDRFATKAWAASEAETFVEYLKSCPPQPGSSGVQYPGEYEAANKAKNSQTIMLDDASWQALQKMGTELQVSIPEVKPI</sequence>